<evidence type="ECO:0000256" key="4">
    <source>
        <dbReference type="ARBA" id="ARBA00022692"/>
    </source>
</evidence>
<evidence type="ECO:0000259" key="8">
    <source>
        <dbReference type="SMART" id="SM00014"/>
    </source>
</evidence>
<keyword evidence="10" id="KW-1185">Reference proteome</keyword>
<comment type="caution">
    <text evidence="9">The sequence shown here is derived from an EMBL/GenBank/DDBJ whole genome shotgun (WGS) entry which is preliminary data.</text>
</comment>
<dbReference type="Proteomes" id="UP000235547">
    <property type="component" value="Unassembled WGS sequence"/>
</dbReference>
<feature type="transmembrane region" description="Helical" evidence="7">
    <location>
        <begin position="179"/>
        <end position="198"/>
    </location>
</feature>
<feature type="transmembrane region" description="Helical" evidence="7">
    <location>
        <begin position="57"/>
        <end position="78"/>
    </location>
</feature>
<accession>A0A2N7UFI7</accession>
<comment type="similarity">
    <text evidence="2">Belongs to the DedA family.</text>
</comment>
<feature type="transmembrane region" description="Helical" evidence="7">
    <location>
        <begin position="387"/>
        <end position="408"/>
    </location>
</feature>
<dbReference type="CDD" id="cd03392">
    <property type="entry name" value="PAP2_like_2"/>
    <property type="match status" value="1"/>
</dbReference>
<evidence type="ECO:0000256" key="2">
    <source>
        <dbReference type="ARBA" id="ARBA00010792"/>
    </source>
</evidence>
<reference evidence="9 10" key="1">
    <citation type="submission" date="2018-01" db="EMBL/GenBank/DDBJ databases">
        <title>Halomonas endophytica sp. nov., isolated from storage liquid in the stems of Populus euphratica.</title>
        <authorList>
            <person name="Chen C."/>
        </authorList>
    </citation>
    <scope>NUCLEOTIDE SEQUENCE [LARGE SCALE GENOMIC DNA]</scope>
    <source>
        <strain evidence="9 10">BZ-SZ-XJ27</strain>
    </source>
</reference>
<dbReference type="Pfam" id="PF09335">
    <property type="entry name" value="VTT_dom"/>
    <property type="match status" value="1"/>
</dbReference>
<dbReference type="EMBL" id="PNRG01000029">
    <property type="protein sequence ID" value="PMR79206.1"/>
    <property type="molecule type" value="Genomic_DNA"/>
</dbReference>
<feature type="transmembrane region" description="Helical" evidence="7">
    <location>
        <begin position="444"/>
        <end position="462"/>
    </location>
</feature>
<gene>
    <name evidence="9" type="ORF">C1H70_12975</name>
</gene>
<feature type="transmembrane region" description="Helical" evidence="7">
    <location>
        <begin position="355"/>
        <end position="375"/>
    </location>
</feature>
<dbReference type="InterPro" id="IPR032818">
    <property type="entry name" value="DedA-like"/>
</dbReference>
<dbReference type="PANTHER" id="PTHR30353">
    <property type="entry name" value="INNER MEMBRANE PROTEIN DEDA-RELATED"/>
    <property type="match status" value="1"/>
</dbReference>
<comment type="subcellular location">
    <subcellularLocation>
        <location evidence="1">Cell membrane</location>
        <topology evidence="1">Multi-pass membrane protein</topology>
    </subcellularLocation>
</comment>
<evidence type="ECO:0000256" key="3">
    <source>
        <dbReference type="ARBA" id="ARBA00022475"/>
    </source>
</evidence>
<dbReference type="OrthoDB" id="9780918at2"/>
<keyword evidence="5 7" id="KW-1133">Transmembrane helix</keyword>
<feature type="transmembrane region" description="Helical" evidence="7">
    <location>
        <begin position="312"/>
        <end position="335"/>
    </location>
</feature>
<dbReference type="InterPro" id="IPR032816">
    <property type="entry name" value="VTT_dom"/>
</dbReference>
<dbReference type="SUPFAM" id="SSF48317">
    <property type="entry name" value="Acid phosphatase/Vanadium-dependent haloperoxidase"/>
    <property type="match status" value="1"/>
</dbReference>
<feature type="transmembrane region" description="Helical" evidence="7">
    <location>
        <begin position="16"/>
        <end position="45"/>
    </location>
</feature>
<dbReference type="InterPro" id="IPR036938">
    <property type="entry name" value="PAP2/HPO_sf"/>
</dbReference>
<keyword evidence="3" id="KW-1003">Cell membrane</keyword>
<sequence>MNLIEVLNQLSPSPGWLLAIIGLIALVESLALIGLLVPGVLLITATASLAGHQQLELPWVIAVAFVGAVAGDGVSYLLGYTQHERTTRLWPLSRHPEWLARAARFFKRYGMLSVLLGRFVGPVRPVIPLIAGMLKMPPRHFLFANVLSAALWAPAYILPGYLLGRGWQQVLDLPQEARNALILLAIIVIVLAVAFSWLRHEVTRPGRLYRLAANLSRRHPVMRRLWLSQRGTGEGEVPLASWLLLILSLGGWSGWTLMVPNGGPLPLDAQVHSLFAALATPWLVILGEWLARSGDMWGISALMMPWLGWLAWHRKFAAFTLLASALAGTALLNTLTKLAIGRPRPSTPEHLADSFSYPSAHTSTMVVVAGLGALFIARELPHRHRHLAYWGAIVAVVPMALSRLLIGVHWLSDLIGGALLGLVVCALAQLAWQARPRASIAPCPAGRLALLSALLVAMRVTLLPAV</sequence>
<evidence type="ECO:0000313" key="10">
    <source>
        <dbReference type="Proteomes" id="UP000235547"/>
    </source>
</evidence>
<evidence type="ECO:0000256" key="7">
    <source>
        <dbReference type="SAM" id="Phobius"/>
    </source>
</evidence>
<dbReference type="InterPro" id="IPR000326">
    <property type="entry name" value="PAP2/HPO"/>
</dbReference>
<dbReference type="AlphaFoldDB" id="A0A2N7UFI7"/>
<dbReference type="Gene3D" id="1.20.144.10">
    <property type="entry name" value="Phosphatidic acid phosphatase type 2/haloperoxidase"/>
    <property type="match status" value="1"/>
</dbReference>
<name>A0A2N7UFI7_9GAMM</name>
<evidence type="ECO:0000256" key="5">
    <source>
        <dbReference type="ARBA" id="ARBA00022989"/>
    </source>
</evidence>
<dbReference type="RefSeq" id="WP_102588759.1">
    <property type="nucleotide sequence ID" value="NZ_BNAE01000001.1"/>
</dbReference>
<keyword evidence="6 7" id="KW-0472">Membrane</keyword>
<evidence type="ECO:0000313" key="9">
    <source>
        <dbReference type="EMBL" id="PMR79206.1"/>
    </source>
</evidence>
<proteinExistence type="inferred from homology"/>
<feature type="domain" description="Phosphatidic acid phosphatase type 2/haloperoxidase" evidence="8">
    <location>
        <begin position="317"/>
        <end position="429"/>
    </location>
</feature>
<keyword evidence="4 7" id="KW-0812">Transmembrane</keyword>
<feature type="transmembrane region" description="Helical" evidence="7">
    <location>
        <begin position="239"/>
        <end position="259"/>
    </location>
</feature>
<feature type="transmembrane region" description="Helical" evidence="7">
    <location>
        <begin position="141"/>
        <end position="159"/>
    </location>
</feature>
<evidence type="ECO:0000256" key="6">
    <source>
        <dbReference type="ARBA" id="ARBA00023136"/>
    </source>
</evidence>
<dbReference type="PANTHER" id="PTHR30353:SF15">
    <property type="entry name" value="INNER MEMBRANE PROTEIN YABI"/>
    <property type="match status" value="1"/>
</dbReference>
<dbReference type="SMART" id="SM00014">
    <property type="entry name" value="acidPPc"/>
    <property type="match status" value="1"/>
</dbReference>
<dbReference type="GO" id="GO:0005886">
    <property type="term" value="C:plasma membrane"/>
    <property type="evidence" value="ECO:0007669"/>
    <property type="project" value="UniProtKB-SubCell"/>
</dbReference>
<feature type="transmembrane region" description="Helical" evidence="7">
    <location>
        <begin position="414"/>
        <end position="432"/>
    </location>
</feature>
<organism evidence="9 10">
    <name type="scientific">Halomonas urumqiensis</name>
    <dbReference type="NCBI Taxonomy" id="1684789"/>
    <lineage>
        <taxon>Bacteria</taxon>
        <taxon>Pseudomonadati</taxon>
        <taxon>Pseudomonadota</taxon>
        <taxon>Gammaproteobacteria</taxon>
        <taxon>Oceanospirillales</taxon>
        <taxon>Halomonadaceae</taxon>
        <taxon>Halomonas</taxon>
    </lineage>
</organism>
<feature type="transmembrane region" description="Helical" evidence="7">
    <location>
        <begin position="271"/>
        <end position="291"/>
    </location>
</feature>
<protein>
    <submittedName>
        <fullName evidence="9">PA-phosphatase</fullName>
    </submittedName>
</protein>
<dbReference type="Pfam" id="PF01569">
    <property type="entry name" value="PAP2"/>
    <property type="match status" value="1"/>
</dbReference>
<evidence type="ECO:0000256" key="1">
    <source>
        <dbReference type="ARBA" id="ARBA00004651"/>
    </source>
</evidence>